<feature type="transmembrane region" description="Helical" evidence="6">
    <location>
        <begin position="131"/>
        <end position="152"/>
    </location>
</feature>
<feature type="transmembrane region" description="Helical" evidence="6">
    <location>
        <begin position="309"/>
        <end position="326"/>
    </location>
</feature>
<evidence type="ECO:0000313" key="8">
    <source>
        <dbReference type="EMBL" id="GGS30821.1"/>
    </source>
</evidence>
<sequence>MLPDFNPPAPALARPLSPATAQGPVEPVSRRWASLYGLVWFGFWMANLVPLQLLLPQQLEAIDPASKVYDFAVVNGVSGLVALFALPLCGALCDRSRSRFGRRRLWLTAGAVAFAAGLIVTGAQTTVAGVVVAWAASMIGLSAATAGLTAIIADRVPEGQRGMISSAIYGPQAFGVVVGIALVSVFGLSPMSGFAVIAALLIVCLVPFLAAHRDIAFTVEAPLSIAELLASMGSSLRNREFAWAFGGRLLVNLANSLGTCYTLYFLSDGLNVPDPAGTLLVCTVLYLLAGLVATAAAGVLSDRLGRRRIFVALAALLQAASGFLLASAPSLTVMMVASALMGGGFGAYMAVDQALITQVLPDAESRAKDLGIMNIGAIVPPAIAPLIAGAIISSQHGYPLLFALVGAAAAVGAVLVYRIRSVR</sequence>
<feature type="compositionally biased region" description="Low complexity" evidence="5">
    <location>
        <begin position="11"/>
        <end position="21"/>
    </location>
</feature>
<feature type="transmembrane region" description="Helical" evidence="6">
    <location>
        <begin position="164"/>
        <end position="186"/>
    </location>
</feature>
<dbReference type="GO" id="GO:0022857">
    <property type="term" value="F:transmembrane transporter activity"/>
    <property type="evidence" value="ECO:0007669"/>
    <property type="project" value="InterPro"/>
</dbReference>
<feature type="domain" description="Major facilitator superfamily (MFS) profile" evidence="7">
    <location>
        <begin position="240"/>
        <end position="423"/>
    </location>
</feature>
<comment type="subcellular location">
    <subcellularLocation>
        <location evidence="1">Cell membrane</location>
        <topology evidence="1">Multi-pass membrane protein</topology>
    </subcellularLocation>
</comment>
<dbReference type="EMBL" id="BMTL01000068">
    <property type="protein sequence ID" value="GGS30821.1"/>
    <property type="molecule type" value="Genomic_DNA"/>
</dbReference>
<dbReference type="PANTHER" id="PTHR23528">
    <property type="match status" value="1"/>
</dbReference>
<evidence type="ECO:0000256" key="4">
    <source>
        <dbReference type="ARBA" id="ARBA00023136"/>
    </source>
</evidence>
<feature type="transmembrane region" description="Helical" evidence="6">
    <location>
        <begin position="32"/>
        <end position="51"/>
    </location>
</feature>
<dbReference type="PROSITE" id="PS00216">
    <property type="entry name" value="SUGAR_TRANSPORT_1"/>
    <property type="match status" value="1"/>
</dbReference>
<evidence type="ECO:0000256" key="3">
    <source>
        <dbReference type="ARBA" id="ARBA00022989"/>
    </source>
</evidence>
<dbReference type="Proteomes" id="UP000606194">
    <property type="component" value="Unassembled WGS sequence"/>
</dbReference>
<dbReference type="Gene3D" id="1.20.1250.20">
    <property type="entry name" value="MFS general substrate transporter like domains"/>
    <property type="match status" value="2"/>
</dbReference>
<dbReference type="InterPro" id="IPR036259">
    <property type="entry name" value="MFS_trans_sf"/>
</dbReference>
<feature type="transmembrane region" description="Helical" evidence="6">
    <location>
        <begin position="241"/>
        <end position="264"/>
    </location>
</feature>
<dbReference type="InterPro" id="IPR020846">
    <property type="entry name" value="MFS_dom"/>
</dbReference>
<keyword evidence="9" id="KW-1185">Reference proteome</keyword>
<name>A0A918GEE7_9ACTN</name>
<organism evidence="8 9">
    <name type="scientific">Streptomyces humidus</name>
    <dbReference type="NCBI Taxonomy" id="52259"/>
    <lineage>
        <taxon>Bacteria</taxon>
        <taxon>Bacillati</taxon>
        <taxon>Actinomycetota</taxon>
        <taxon>Actinomycetes</taxon>
        <taxon>Kitasatosporales</taxon>
        <taxon>Streptomycetaceae</taxon>
        <taxon>Streptomyces</taxon>
    </lineage>
</organism>
<reference evidence="8" key="1">
    <citation type="journal article" date="2014" name="Int. J. Syst. Evol. Microbiol.">
        <title>Complete genome sequence of Corynebacterium casei LMG S-19264T (=DSM 44701T), isolated from a smear-ripened cheese.</title>
        <authorList>
            <consortium name="US DOE Joint Genome Institute (JGI-PGF)"/>
            <person name="Walter F."/>
            <person name="Albersmeier A."/>
            <person name="Kalinowski J."/>
            <person name="Ruckert C."/>
        </authorList>
    </citation>
    <scope>NUCLEOTIDE SEQUENCE</scope>
    <source>
        <strain evidence="8">JCM 4386</strain>
    </source>
</reference>
<dbReference type="CDD" id="cd06174">
    <property type="entry name" value="MFS"/>
    <property type="match status" value="1"/>
</dbReference>
<evidence type="ECO:0000256" key="2">
    <source>
        <dbReference type="ARBA" id="ARBA00022692"/>
    </source>
</evidence>
<comment type="caution">
    <text evidence="8">The sequence shown here is derived from an EMBL/GenBank/DDBJ whole genome shotgun (WGS) entry which is preliminary data.</text>
</comment>
<keyword evidence="4 6" id="KW-0472">Membrane</keyword>
<keyword evidence="2 6" id="KW-0812">Transmembrane</keyword>
<accession>A0A918GEE7</accession>
<keyword evidence="3 6" id="KW-1133">Transmembrane helix</keyword>
<feature type="transmembrane region" description="Helical" evidence="6">
    <location>
        <begin position="398"/>
        <end position="417"/>
    </location>
</feature>
<protein>
    <submittedName>
        <fullName evidence="8">MFS transporter</fullName>
    </submittedName>
</protein>
<dbReference type="PANTHER" id="PTHR23528:SF1">
    <property type="entry name" value="MAJOR FACILITATOR SUPERFAMILY (MFS) PROFILE DOMAIN-CONTAINING PROTEIN"/>
    <property type="match status" value="1"/>
</dbReference>
<evidence type="ECO:0000256" key="5">
    <source>
        <dbReference type="SAM" id="MobiDB-lite"/>
    </source>
</evidence>
<feature type="transmembrane region" description="Helical" evidence="6">
    <location>
        <begin position="71"/>
        <end position="93"/>
    </location>
</feature>
<dbReference type="GO" id="GO:0005886">
    <property type="term" value="C:plasma membrane"/>
    <property type="evidence" value="ECO:0007669"/>
    <property type="project" value="UniProtKB-SubCell"/>
</dbReference>
<feature type="transmembrane region" description="Helical" evidence="6">
    <location>
        <begin position="372"/>
        <end position="392"/>
    </location>
</feature>
<feature type="transmembrane region" description="Helical" evidence="6">
    <location>
        <begin position="105"/>
        <end position="125"/>
    </location>
</feature>
<evidence type="ECO:0000256" key="6">
    <source>
        <dbReference type="SAM" id="Phobius"/>
    </source>
</evidence>
<dbReference type="InterPro" id="IPR011701">
    <property type="entry name" value="MFS"/>
</dbReference>
<proteinExistence type="predicted"/>
<feature type="region of interest" description="Disordered" evidence="5">
    <location>
        <begin position="1"/>
        <end position="24"/>
    </location>
</feature>
<evidence type="ECO:0000259" key="7">
    <source>
        <dbReference type="PROSITE" id="PS50850"/>
    </source>
</evidence>
<reference evidence="8" key="2">
    <citation type="submission" date="2020-09" db="EMBL/GenBank/DDBJ databases">
        <authorList>
            <person name="Sun Q."/>
            <person name="Ohkuma M."/>
        </authorList>
    </citation>
    <scope>NUCLEOTIDE SEQUENCE</scope>
    <source>
        <strain evidence="8">JCM 4386</strain>
    </source>
</reference>
<dbReference type="InterPro" id="IPR005829">
    <property type="entry name" value="Sugar_transporter_CS"/>
</dbReference>
<evidence type="ECO:0000256" key="1">
    <source>
        <dbReference type="ARBA" id="ARBA00004651"/>
    </source>
</evidence>
<dbReference type="AlphaFoldDB" id="A0A918GEE7"/>
<gene>
    <name evidence="8" type="ORF">GCM10010269_81730</name>
</gene>
<feature type="transmembrane region" description="Helical" evidence="6">
    <location>
        <begin position="332"/>
        <end position="351"/>
    </location>
</feature>
<feature type="compositionally biased region" description="Pro residues" evidence="5">
    <location>
        <begin position="1"/>
        <end position="10"/>
    </location>
</feature>
<dbReference type="SUPFAM" id="SSF103473">
    <property type="entry name" value="MFS general substrate transporter"/>
    <property type="match status" value="1"/>
</dbReference>
<dbReference type="Pfam" id="PF07690">
    <property type="entry name" value="MFS_1"/>
    <property type="match status" value="2"/>
</dbReference>
<evidence type="ECO:0000313" key="9">
    <source>
        <dbReference type="Proteomes" id="UP000606194"/>
    </source>
</evidence>
<feature type="transmembrane region" description="Helical" evidence="6">
    <location>
        <begin position="276"/>
        <end position="297"/>
    </location>
</feature>
<dbReference type="PROSITE" id="PS50850">
    <property type="entry name" value="MFS"/>
    <property type="match status" value="1"/>
</dbReference>
<dbReference type="RefSeq" id="WP_190154388.1">
    <property type="nucleotide sequence ID" value="NZ_BMTL01000068.1"/>
</dbReference>
<feature type="transmembrane region" description="Helical" evidence="6">
    <location>
        <begin position="192"/>
        <end position="211"/>
    </location>
</feature>